<evidence type="ECO:0000256" key="6">
    <source>
        <dbReference type="ARBA" id="ARBA00022741"/>
    </source>
</evidence>
<evidence type="ECO:0000313" key="13">
    <source>
        <dbReference type="EMBL" id="GMR60666.1"/>
    </source>
</evidence>
<dbReference type="GO" id="GO:0005524">
    <property type="term" value="F:ATP binding"/>
    <property type="evidence" value="ECO:0007669"/>
    <property type="project" value="UniProtKB-KW"/>
</dbReference>
<dbReference type="CDD" id="cd20853">
    <property type="entry name" value="C1_DGKepsilon_typeIII_rpt2"/>
    <property type="match status" value="1"/>
</dbReference>
<dbReference type="SUPFAM" id="SSF57889">
    <property type="entry name" value="Cysteine-rich domain"/>
    <property type="match status" value="1"/>
</dbReference>
<dbReference type="InterPro" id="IPR016064">
    <property type="entry name" value="NAD/diacylglycerol_kinase_sf"/>
</dbReference>
<dbReference type="AlphaFoldDB" id="A0AAN5DBY1"/>
<protein>
    <recommendedName>
        <fullName evidence="10">Diacylglycerol kinase</fullName>
        <shortName evidence="10">DAG kinase</shortName>
        <ecNumber evidence="10">2.7.1.107</ecNumber>
    </recommendedName>
</protein>
<dbReference type="PROSITE" id="PS50146">
    <property type="entry name" value="DAGK"/>
    <property type="match status" value="1"/>
</dbReference>
<dbReference type="SMART" id="SM00046">
    <property type="entry name" value="DAGKc"/>
    <property type="match status" value="1"/>
</dbReference>
<dbReference type="GO" id="GO:0046872">
    <property type="term" value="F:metal ion binding"/>
    <property type="evidence" value="ECO:0007669"/>
    <property type="project" value="UniProtKB-KW"/>
</dbReference>
<dbReference type="EMBL" id="BTRK01000006">
    <property type="protein sequence ID" value="GMR60666.1"/>
    <property type="molecule type" value="Genomic_DNA"/>
</dbReference>
<proteinExistence type="inferred from homology"/>
<evidence type="ECO:0000256" key="3">
    <source>
        <dbReference type="ARBA" id="ARBA00022679"/>
    </source>
</evidence>
<dbReference type="PROSITE" id="PS00479">
    <property type="entry name" value="ZF_DAG_PE_1"/>
    <property type="match status" value="1"/>
</dbReference>
<keyword evidence="3 10" id="KW-0808">Transferase</keyword>
<dbReference type="PANTHER" id="PTHR11255">
    <property type="entry name" value="DIACYLGLYCEROL KINASE"/>
    <property type="match status" value="1"/>
</dbReference>
<evidence type="ECO:0000256" key="9">
    <source>
        <dbReference type="ARBA" id="ARBA00022840"/>
    </source>
</evidence>
<dbReference type="FunFam" id="2.60.200.40:FF:000019">
    <property type="entry name" value="Diacylglycerol kinase"/>
    <property type="match status" value="1"/>
</dbReference>
<reference evidence="14" key="1">
    <citation type="submission" date="2022-10" db="EMBL/GenBank/DDBJ databases">
        <title>Genome assembly of Pristionchus species.</title>
        <authorList>
            <person name="Yoshida K."/>
            <person name="Sommer R.J."/>
        </authorList>
    </citation>
    <scope>NUCLEOTIDE SEQUENCE [LARGE SCALE GENOMIC DNA]</scope>
    <source>
        <strain evidence="14">RS5460</strain>
    </source>
</reference>
<dbReference type="InterPro" id="IPR037607">
    <property type="entry name" value="DGK"/>
</dbReference>
<dbReference type="SMART" id="SM00109">
    <property type="entry name" value="C1"/>
    <property type="match status" value="2"/>
</dbReference>
<dbReference type="PROSITE" id="PS50081">
    <property type="entry name" value="ZF_DAG_PE_2"/>
    <property type="match status" value="1"/>
</dbReference>
<dbReference type="InterPro" id="IPR000756">
    <property type="entry name" value="Diacylglycerol_kin_accessory"/>
</dbReference>
<evidence type="ECO:0000256" key="5">
    <source>
        <dbReference type="ARBA" id="ARBA00022737"/>
    </source>
</evidence>
<dbReference type="Pfam" id="PF00781">
    <property type="entry name" value="DAGK_cat"/>
    <property type="match status" value="1"/>
</dbReference>
<evidence type="ECO:0000256" key="4">
    <source>
        <dbReference type="ARBA" id="ARBA00022723"/>
    </source>
</evidence>
<dbReference type="InterPro" id="IPR017438">
    <property type="entry name" value="ATP-NAD_kinase_N"/>
</dbReference>
<comment type="similarity">
    <text evidence="2 10">Belongs to the eukaryotic diacylglycerol kinase family.</text>
</comment>
<dbReference type="GO" id="GO:0016020">
    <property type="term" value="C:membrane"/>
    <property type="evidence" value="ECO:0007669"/>
    <property type="project" value="TreeGrafter"/>
</dbReference>
<keyword evidence="14" id="KW-1185">Reference proteome</keyword>
<keyword evidence="8" id="KW-0862">Zinc</keyword>
<evidence type="ECO:0000256" key="8">
    <source>
        <dbReference type="ARBA" id="ARBA00022833"/>
    </source>
</evidence>
<dbReference type="Pfam" id="PF00130">
    <property type="entry name" value="C1_1"/>
    <property type="match status" value="1"/>
</dbReference>
<evidence type="ECO:0000259" key="12">
    <source>
        <dbReference type="PROSITE" id="PS50146"/>
    </source>
</evidence>
<dbReference type="SMART" id="SM00045">
    <property type="entry name" value="DAGKa"/>
    <property type="match status" value="1"/>
</dbReference>
<sequence>MPEPLEDVLSGIAICGALAASLYGLRLITAPIRNKSILNDPVVAKSGHSWVIEPFMHKGHFCSICEQNLTGGYSCSQCRIRVDDIRCLHLASKTVQCKVNVKTMTTRRLKHHWVLGNLEPDDFCSICDEPCGEELGLSDFWCAWCCRAVHTDCKRELPEICDRGVHGRAVIPPNCMTLRKCGSRNQKEPVIETITAPPDVDNFEPIFVVINPKSGSGAGDAVMKVFKGVLHPIQVMDVLRCNIRSSFRFLDENPEIKSRVIICGGDGTISSVMSDLESLSNRPSIATLPLGTGNDLSRILNWGTESDGQFSLKEVVLHLLTRRQIIGRQLKIMKLVTEIQEAQIQPLDRWRIAIDTTRRSITSEHVSTRVETMTNYFSLGVDARVTFGMQTTRGSVPKALSSRFLNKMLFFTFGTVDLFTRTHSGLEKKIELILDGKTIELPEIEGLVFLNIQCWGAGVKVWRETENDPQPQKLDDKKFEVFAVRSSFHIAKLQVGMSSPLRIGQASEATIRLLNESVHMQADGEAWLQPPSTVTITHKCQTNMLRRIEPS</sequence>
<dbReference type="Proteomes" id="UP001328107">
    <property type="component" value="Unassembled WGS sequence"/>
</dbReference>
<feature type="domain" description="DAGKc" evidence="12">
    <location>
        <begin position="201"/>
        <end position="356"/>
    </location>
</feature>
<dbReference type="GO" id="GO:0004143">
    <property type="term" value="F:ATP-dependent diacylglycerol kinase activity"/>
    <property type="evidence" value="ECO:0007669"/>
    <property type="project" value="UniProtKB-EC"/>
</dbReference>
<evidence type="ECO:0000256" key="1">
    <source>
        <dbReference type="ARBA" id="ARBA00001383"/>
    </source>
</evidence>
<dbReference type="InterPro" id="IPR002219">
    <property type="entry name" value="PKC_DAG/PE"/>
</dbReference>
<evidence type="ECO:0000256" key="7">
    <source>
        <dbReference type="ARBA" id="ARBA00022777"/>
    </source>
</evidence>
<dbReference type="EC" id="2.7.1.107" evidence="10"/>
<accession>A0AAN5DBY1</accession>
<keyword evidence="5" id="KW-0677">Repeat</keyword>
<name>A0AAN5DBY1_9BILA</name>
<dbReference type="InterPro" id="IPR001206">
    <property type="entry name" value="Diacylglycerol_kinase_cat_dom"/>
</dbReference>
<comment type="caution">
    <text evidence="13">The sequence shown here is derived from an EMBL/GenBank/DDBJ whole genome shotgun (WGS) entry which is preliminary data.</text>
</comment>
<comment type="catalytic activity">
    <reaction evidence="1 10">
        <text>a 1,2-diacyl-sn-glycerol + ATP = a 1,2-diacyl-sn-glycero-3-phosphate + ADP + H(+)</text>
        <dbReference type="Rhea" id="RHEA:10272"/>
        <dbReference type="ChEBI" id="CHEBI:15378"/>
        <dbReference type="ChEBI" id="CHEBI:17815"/>
        <dbReference type="ChEBI" id="CHEBI:30616"/>
        <dbReference type="ChEBI" id="CHEBI:58608"/>
        <dbReference type="ChEBI" id="CHEBI:456216"/>
        <dbReference type="EC" id="2.7.1.107"/>
    </reaction>
</comment>
<dbReference type="Gene3D" id="2.60.200.40">
    <property type="match status" value="1"/>
</dbReference>
<feature type="domain" description="Phorbol-ester/DAG-type" evidence="11">
    <location>
        <begin position="110"/>
        <end position="161"/>
    </location>
</feature>
<organism evidence="13 14">
    <name type="scientific">Pristionchus mayeri</name>
    <dbReference type="NCBI Taxonomy" id="1317129"/>
    <lineage>
        <taxon>Eukaryota</taxon>
        <taxon>Metazoa</taxon>
        <taxon>Ecdysozoa</taxon>
        <taxon>Nematoda</taxon>
        <taxon>Chromadorea</taxon>
        <taxon>Rhabditida</taxon>
        <taxon>Rhabditina</taxon>
        <taxon>Diplogasteromorpha</taxon>
        <taxon>Diplogasteroidea</taxon>
        <taxon>Neodiplogasteridae</taxon>
        <taxon>Pristionchus</taxon>
    </lineage>
</organism>
<dbReference type="Pfam" id="PF00609">
    <property type="entry name" value="DAGK_acc"/>
    <property type="match status" value="1"/>
</dbReference>
<evidence type="ECO:0000256" key="10">
    <source>
        <dbReference type="RuleBase" id="RU361128"/>
    </source>
</evidence>
<dbReference type="SUPFAM" id="SSF111331">
    <property type="entry name" value="NAD kinase/diacylglycerol kinase-like"/>
    <property type="match status" value="1"/>
</dbReference>
<dbReference type="GO" id="GO:0007200">
    <property type="term" value="P:phospholipase C-activating G protein-coupled receptor signaling pathway"/>
    <property type="evidence" value="ECO:0007669"/>
    <property type="project" value="InterPro"/>
</dbReference>
<dbReference type="PANTHER" id="PTHR11255:SF118">
    <property type="entry name" value="DIACYLGLYCEROL KINASE EPSILON"/>
    <property type="match status" value="1"/>
</dbReference>
<dbReference type="CDD" id="cd20801">
    <property type="entry name" value="C1_DGKepsilon_typeIII_rpt1"/>
    <property type="match status" value="1"/>
</dbReference>
<dbReference type="Gene3D" id="3.30.60.20">
    <property type="match status" value="1"/>
</dbReference>
<evidence type="ECO:0000259" key="11">
    <source>
        <dbReference type="PROSITE" id="PS50081"/>
    </source>
</evidence>
<evidence type="ECO:0000313" key="14">
    <source>
        <dbReference type="Proteomes" id="UP001328107"/>
    </source>
</evidence>
<keyword evidence="4" id="KW-0479">Metal-binding</keyword>
<keyword evidence="6 10" id="KW-0547">Nucleotide-binding</keyword>
<dbReference type="InterPro" id="IPR046349">
    <property type="entry name" value="C1-like_sf"/>
</dbReference>
<evidence type="ECO:0000256" key="2">
    <source>
        <dbReference type="ARBA" id="ARBA00009280"/>
    </source>
</evidence>
<keyword evidence="9 10" id="KW-0067">ATP-binding</keyword>
<dbReference type="Gene3D" id="3.40.50.10330">
    <property type="entry name" value="Probable inorganic polyphosphate/atp-NAD kinase, domain 1"/>
    <property type="match status" value="1"/>
</dbReference>
<keyword evidence="7 10" id="KW-0418">Kinase</keyword>
<gene>
    <name evidence="13" type="ORF">PMAYCL1PPCAC_30861</name>
</gene>